<dbReference type="Gene3D" id="3.30.1390.10">
    <property type="match status" value="1"/>
</dbReference>
<dbReference type="AlphaFoldDB" id="A0A078AUS4"/>
<keyword evidence="3" id="KW-0687">Ribonucleoprotein</keyword>
<feature type="compositionally biased region" description="Low complexity" evidence="4">
    <location>
        <begin position="291"/>
        <end position="300"/>
    </location>
</feature>
<dbReference type="InterPro" id="IPR000206">
    <property type="entry name" value="Ribosomal_bL12"/>
</dbReference>
<feature type="region of interest" description="Disordered" evidence="4">
    <location>
        <begin position="340"/>
        <end position="400"/>
    </location>
</feature>
<accession>A0A078AUS4</accession>
<organism evidence="6 7">
    <name type="scientific">Stylonychia lemnae</name>
    <name type="common">Ciliate</name>
    <dbReference type="NCBI Taxonomy" id="5949"/>
    <lineage>
        <taxon>Eukaryota</taxon>
        <taxon>Sar</taxon>
        <taxon>Alveolata</taxon>
        <taxon>Ciliophora</taxon>
        <taxon>Intramacronucleata</taxon>
        <taxon>Spirotrichea</taxon>
        <taxon>Stichotrichia</taxon>
        <taxon>Sporadotrichida</taxon>
        <taxon>Oxytrichidae</taxon>
        <taxon>Stylonychinae</taxon>
        <taxon>Stylonychia</taxon>
    </lineage>
</organism>
<proteinExistence type="inferred from homology"/>
<evidence type="ECO:0000256" key="3">
    <source>
        <dbReference type="ARBA" id="ARBA00023274"/>
    </source>
</evidence>
<protein>
    <submittedName>
        <fullName evidence="6">Ribosomal protein l7 l12 c-terminal domain containing protein</fullName>
    </submittedName>
</protein>
<feature type="compositionally biased region" description="Low complexity" evidence="4">
    <location>
        <begin position="357"/>
        <end position="370"/>
    </location>
</feature>
<feature type="region of interest" description="Disordered" evidence="4">
    <location>
        <begin position="287"/>
        <end position="310"/>
    </location>
</feature>
<dbReference type="GO" id="GO:0006412">
    <property type="term" value="P:translation"/>
    <property type="evidence" value="ECO:0007669"/>
    <property type="project" value="InterPro"/>
</dbReference>
<feature type="compositionally biased region" description="Basic and acidic residues" evidence="4">
    <location>
        <begin position="875"/>
        <end position="894"/>
    </location>
</feature>
<evidence type="ECO:0000259" key="5">
    <source>
        <dbReference type="Pfam" id="PF00542"/>
    </source>
</evidence>
<dbReference type="Proteomes" id="UP000039865">
    <property type="component" value="Unassembled WGS sequence"/>
</dbReference>
<dbReference type="GO" id="GO:0003735">
    <property type="term" value="F:structural constituent of ribosome"/>
    <property type="evidence" value="ECO:0007669"/>
    <property type="project" value="InterPro"/>
</dbReference>
<feature type="compositionally biased region" description="Polar residues" evidence="4">
    <location>
        <begin position="120"/>
        <end position="131"/>
    </location>
</feature>
<feature type="domain" description="Large ribosomal subunit protein bL12 C-terminal" evidence="5">
    <location>
        <begin position="894"/>
        <end position="960"/>
    </location>
</feature>
<dbReference type="InterPro" id="IPR013823">
    <property type="entry name" value="Ribosomal_bL12_C"/>
</dbReference>
<feature type="region of interest" description="Disordered" evidence="4">
    <location>
        <begin position="205"/>
        <end position="227"/>
    </location>
</feature>
<dbReference type="Pfam" id="PF00542">
    <property type="entry name" value="Ribosomal_L12"/>
    <property type="match status" value="1"/>
</dbReference>
<keyword evidence="2 6" id="KW-0689">Ribosomal protein</keyword>
<feature type="compositionally biased region" description="Basic and acidic residues" evidence="4">
    <location>
        <begin position="638"/>
        <end position="654"/>
    </location>
</feature>
<gene>
    <name evidence="6" type="primary">Contig12724.g13578</name>
    <name evidence="6" type="ORF">STYLEM_14848</name>
</gene>
<dbReference type="PANTHER" id="PTHR45987">
    <property type="entry name" value="39S RIBOSOMAL PROTEIN L12"/>
    <property type="match status" value="1"/>
</dbReference>
<dbReference type="OrthoDB" id="250175at2759"/>
<dbReference type="EMBL" id="CCKQ01014029">
    <property type="protein sequence ID" value="CDW85761.1"/>
    <property type="molecule type" value="Genomic_DNA"/>
</dbReference>
<dbReference type="FunFam" id="3.30.1390.10:FF:000001">
    <property type="entry name" value="50S ribosomal protein L7/L12"/>
    <property type="match status" value="1"/>
</dbReference>
<keyword evidence="7" id="KW-1185">Reference proteome</keyword>
<dbReference type="GO" id="GO:0005840">
    <property type="term" value="C:ribosome"/>
    <property type="evidence" value="ECO:0007669"/>
    <property type="project" value="UniProtKB-KW"/>
</dbReference>
<feature type="region of interest" description="Disordered" evidence="4">
    <location>
        <begin position="866"/>
        <end position="894"/>
    </location>
</feature>
<feature type="compositionally biased region" description="Basic and acidic residues" evidence="4">
    <location>
        <begin position="382"/>
        <end position="400"/>
    </location>
</feature>
<dbReference type="SUPFAM" id="SSF54736">
    <property type="entry name" value="ClpS-like"/>
    <property type="match status" value="1"/>
</dbReference>
<evidence type="ECO:0000256" key="2">
    <source>
        <dbReference type="ARBA" id="ARBA00022980"/>
    </source>
</evidence>
<dbReference type="InterPro" id="IPR014719">
    <property type="entry name" value="Ribosomal_bL12_C/ClpS-like"/>
</dbReference>
<dbReference type="GO" id="GO:1990904">
    <property type="term" value="C:ribonucleoprotein complex"/>
    <property type="evidence" value="ECO:0007669"/>
    <property type="project" value="UniProtKB-KW"/>
</dbReference>
<evidence type="ECO:0000313" key="6">
    <source>
        <dbReference type="EMBL" id="CDW85761.1"/>
    </source>
</evidence>
<dbReference type="InParanoid" id="A0A078AUS4"/>
<dbReference type="CDD" id="cd00387">
    <property type="entry name" value="Ribosomal_L7_L12"/>
    <property type="match status" value="1"/>
</dbReference>
<name>A0A078AUS4_STYLE</name>
<evidence type="ECO:0000256" key="4">
    <source>
        <dbReference type="SAM" id="MobiDB-lite"/>
    </source>
</evidence>
<sequence>MIHKQSKSLSLQPLCSIRARLDNLVKSASMYKTKACGVQRNTQINAGSNWYPSGMGSITNKNNRTSFAPSSRVIIEQANPSQLPTQRNSSIGKRKPSNSSTRIAISQNSTQKNKRKSIDVHNSSNKYNNSANILQSVQRNNRNSSKSYINSSRHKDQNSIVLNQMSGTMSTFSQSRKIQIPPYLQEYQEEEDFNKSQTLNDRSHISNNHSRTFSQSNKPDIVSSNNSSCHTNQSLKSFYEDAEFIEFLKNISLFVTSEQSPRESEASGGSKLYSNLQFLRDRFQEYKQKKSTQTQSYQSQMPSTISQKKPPELQYSNITHYYDDSSNSQTIQTERNITISNKSPLQDPKHKPSKFTSQQQQYKQCDSQNSKHSKPFSQPRPDANKTKKQNEQLRNLPEKQRKQIEFIDEIYEKIVLNKSNKSSLHSSQIEAENKENLSYKKELQKTPQQLNLQVKQHQEVSPSAQENSSFYSYQKQAFSYLPTNKCLDSNFKNAKENDDENMTNDQRILGNSSSYLLNYSNISKKQNHSDMRLQTPKETLKALSDTAMQLKQACAGISQFTHIIQGQNQGILLSQNTANRNYQNRNLDNQSTESSQIIITPREYSDSMMTQQQPPYPYQANQYDNSLKNIAFQERKDFNNYDHSNDGKNSENRYKVRSQGKNASNQNVALNQNNVAQNHNSYKRARMLKKQRVLAQQSYQLLASNIQVLQKQTTLMNDLSVRYFSAQEPTADQLAKGKEEWGEKYQDDMFKFEKEWKKISAKITAEQNAYVADGLSDLQKRKVEVLTDKLLDFNIFELRYFSEALKQRIQRTSGVNPMKLNLDWPSLKPDETGSWPPANPNWFKQQEMLAQLGPAMSQMGFGAVGGGGAASEAPAAKKEAAPEKKEEPKEKSHYDIELSKFDPAKKITLIKEVRALLNLGLKEAKEMVEGAPVWLKKEVSKEEAEKLAAKLKELGGECRLA</sequence>
<dbReference type="GO" id="GO:0003729">
    <property type="term" value="F:mRNA binding"/>
    <property type="evidence" value="ECO:0007669"/>
    <property type="project" value="TreeGrafter"/>
</dbReference>
<evidence type="ECO:0000256" key="1">
    <source>
        <dbReference type="ARBA" id="ARBA00007197"/>
    </source>
</evidence>
<feature type="region of interest" description="Disordered" evidence="4">
    <location>
        <begin position="78"/>
        <end position="131"/>
    </location>
</feature>
<feature type="region of interest" description="Disordered" evidence="4">
    <location>
        <begin position="638"/>
        <end position="666"/>
    </location>
</feature>
<evidence type="ECO:0000313" key="7">
    <source>
        <dbReference type="Proteomes" id="UP000039865"/>
    </source>
</evidence>
<feature type="compositionally biased region" description="Polar residues" evidence="4">
    <location>
        <begin position="78"/>
        <end position="111"/>
    </location>
</feature>
<comment type="similarity">
    <text evidence="1">Belongs to the bacterial ribosomal protein bL12 family.</text>
</comment>
<dbReference type="PANTHER" id="PTHR45987:SF4">
    <property type="entry name" value="LARGE RIBOSOMAL SUBUNIT PROTEIN BL12M"/>
    <property type="match status" value="1"/>
</dbReference>
<reference evidence="6 7" key="1">
    <citation type="submission" date="2014-06" db="EMBL/GenBank/DDBJ databases">
        <authorList>
            <person name="Swart Estienne"/>
        </authorList>
    </citation>
    <scope>NUCLEOTIDE SEQUENCE [LARGE SCALE GENOMIC DNA]</scope>
    <source>
        <strain evidence="6 7">130c</strain>
    </source>
</reference>